<dbReference type="KEGG" id="dpte:113793100"/>
<dbReference type="FunCoup" id="A0A6P6XZY9">
    <property type="interactions" value="903"/>
</dbReference>
<dbReference type="Proteomes" id="UP000515146">
    <property type="component" value="Unplaced"/>
</dbReference>
<dbReference type="PROSITE" id="PS50103">
    <property type="entry name" value="ZF_C3H1"/>
    <property type="match status" value="1"/>
</dbReference>
<proteinExistence type="predicted"/>
<reference evidence="13" key="1">
    <citation type="submission" date="2025-08" db="UniProtKB">
        <authorList>
            <consortium name="RefSeq"/>
        </authorList>
    </citation>
    <scope>IDENTIFICATION</scope>
    <source>
        <strain evidence="13">Airmid</strain>
    </source>
</reference>
<evidence type="ECO:0000256" key="9">
    <source>
        <dbReference type="ARBA" id="ARBA00023125"/>
    </source>
</evidence>
<name>A0A6P6XZY9_DERPT</name>
<evidence type="ECO:0000256" key="1">
    <source>
        <dbReference type="ARBA" id="ARBA00004062"/>
    </source>
</evidence>
<keyword evidence="6" id="KW-0863">Zinc-finger</keyword>
<evidence type="ECO:0000256" key="6">
    <source>
        <dbReference type="ARBA" id="ARBA00022771"/>
    </source>
</evidence>
<evidence type="ECO:0000313" key="12">
    <source>
        <dbReference type="Proteomes" id="UP000515146"/>
    </source>
</evidence>
<dbReference type="RefSeq" id="XP_027198867.1">
    <property type="nucleotide sequence ID" value="XM_027343066.1"/>
</dbReference>
<evidence type="ECO:0000313" key="13">
    <source>
        <dbReference type="RefSeq" id="XP_027198867.1"/>
    </source>
</evidence>
<dbReference type="Pfam" id="PF01585">
    <property type="entry name" value="G-patch"/>
    <property type="match status" value="1"/>
</dbReference>
<dbReference type="GO" id="GO:0001227">
    <property type="term" value="F:DNA-binding transcription repressor activity, RNA polymerase II-specific"/>
    <property type="evidence" value="ECO:0007669"/>
    <property type="project" value="TreeGrafter"/>
</dbReference>
<comment type="function">
    <text evidence="1">Transcription repressor.</text>
</comment>
<sequence length="503" mass="58938">MSDQVHDVDDNESAIRQELQEYRAQLETIKEQQLDDNDELNTLKSNLEELCRLLEDELLKIEKRQLLKDLDIEDDDEKIEKEKASLTKSDEPNTENDDDSQSQFECSVPYRFQNGKIEYHDALVITEDDENTDEHKVRLKAFFLYPVEKSMQTCPFYLRNSCRFQDNCKYSHGFPIASINQVRPKFAINLFSDKDIDLMKFGQLKNCLVQDHEGNLWQNAEICTLDLEKEQILVRINKDKSEKLIHFENLVLLQNVESENSHEEVATDASDQSMNTQIPDLTRGEFGSWERFTKGIGSKLMAKMGYEQGRGLGLKSQGIVDPIEQIIYPPGRSLDHCIKLKQEHERKKQDWREILREKNKKLKFEAKLSDGYNRVEEQQGRAKSMFEFLNNRLNQSVSTENKRPSTKDRSYKDLDQRSLNIASLKSEQDLQRAKIELDKMQQRHNRHYVSIQSNADQNAVLMKNECESSIQRQRNRVSSLQMETEAIKKEIKSRSERNKLINF</sequence>
<protein>
    <recommendedName>
        <fullName evidence="3">Zinc finger CCCH-type with G patch domain-containing protein</fullName>
    </recommendedName>
</protein>
<dbReference type="InterPro" id="IPR000571">
    <property type="entry name" value="Znf_CCCH"/>
</dbReference>
<dbReference type="InterPro" id="IPR000467">
    <property type="entry name" value="G_patch_dom"/>
</dbReference>
<organism evidence="12 13">
    <name type="scientific">Dermatophagoides pteronyssinus</name>
    <name type="common">European house dust mite</name>
    <dbReference type="NCBI Taxonomy" id="6956"/>
    <lineage>
        <taxon>Eukaryota</taxon>
        <taxon>Metazoa</taxon>
        <taxon>Ecdysozoa</taxon>
        <taxon>Arthropoda</taxon>
        <taxon>Chelicerata</taxon>
        <taxon>Arachnida</taxon>
        <taxon>Acari</taxon>
        <taxon>Acariformes</taxon>
        <taxon>Sarcoptiformes</taxon>
        <taxon>Astigmata</taxon>
        <taxon>Psoroptidia</taxon>
        <taxon>Analgoidea</taxon>
        <taxon>Pyroglyphidae</taxon>
        <taxon>Dermatophagoidinae</taxon>
        <taxon>Dermatophagoides</taxon>
    </lineage>
</organism>
<evidence type="ECO:0000256" key="3">
    <source>
        <dbReference type="ARBA" id="ARBA00022414"/>
    </source>
</evidence>
<keyword evidence="4" id="KW-0678">Repressor</keyword>
<dbReference type="OrthoDB" id="5842926at2759"/>
<dbReference type="GO" id="GO:0008270">
    <property type="term" value="F:zinc ion binding"/>
    <property type="evidence" value="ECO:0007669"/>
    <property type="project" value="UniProtKB-KW"/>
</dbReference>
<dbReference type="InParanoid" id="A0A6P6XZY9"/>
<keyword evidence="5" id="KW-0479">Metal-binding</keyword>
<keyword evidence="7" id="KW-0862">Zinc</keyword>
<evidence type="ECO:0000256" key="4">
    <source>
        <dbReference type="ARBA" id="ARBA00022491"/>
    </source>
</evidence>
<evidence type="ECO:0000256" key="5">
    <source>
        <dbReference type="ARBA" id="ARBA00022723"/>
    </source>
</evidence>
<keyword evidence="11" id="KW-0539">Nucleus</keyword>
<dbReference type="PANTHER" id="PTHR46297:SF1">
    <property type="entry name" value="ZINC FINGER CCCH-TYPE WITH G PATCH DOMAIN-CONTAINING PROTEIN"/>
    <property type="match status" value="1"/>
</dbReference>
<dbReference type="PANTHER" id="PTHR46297">
    <property type="entry name" value="ZINC FINGER CCCH-TYPE WITH G PATCH DOMAIN-CONTAINING PROTEIN"/>
    <property type="match status" value="1"/>
</dbReference>
<comment type="subcellular location">
    <subcellularLocation>
        <location evidence="2">Nucleus</location>
    </subcellularLocation>
</comment>
<accession>A0A6P6XZY9</accession>
<keyword evidence="9" id="KW-0238">DNA-binding</keyword>
<gene>
    <name evidence="13" type="primary">LOC113793100</name>
</gene>
<dbReference type="AlphaFoldDB" id="A0A6P6XZY9"/>
<keyword evidence="12" id="KW-1185">Reference proteome</keyword>
<dbReference type="Gene3D" id="2.30.30.1190">
    <property type="match status" value="1"/>
</dbReference>
<keyword evidence="8" id="KW-0805">Transcription regulation</keyword>
<dbReference type="SMART" id="SM00443">
    <property type="entry name" value="G_patch"/>
    <property type="match status" value="1"/>
</dbReference>
<dbReference type="GO" id="GO:0005634">
    <property type="term" value="C:nucleus"/>
    <property type="evidence" value="ECO:0007669"/>
    <property type="project" value="UniProtKB-SubCell"/>
</dbReference>
<dbReference type="OMA" id="HTAIIME"/>
<evidence type="ECO:0000256" key="10">
    <source>
        <dbReference type="ARBA" id="ARBA00023163"/>
    </source>
</evidence>
<evidence type="ECO:0000256" key="8">
    <source>
        <dbReference type="ARBA" id="ARBA00023015"/>
    </source>
</evidence>
<dbReference type="PROSITE" id="PS50174">
    <property type="entry name" value="G_PATCH"/>
    <property type="match status" value="1"/>
</dbReference>
<dbReference type="GO" id="GO:0000978">
    <property type="term" value="F:RNA polymerase II cis-regulatory region sequence-specific DNA binding"/>
    <property type="evidence" value="ECO:0007669"/>
    <property type="project" value="TreeGrafter"/>
</dbReference>
<evidence type="ECO:0000256" key="11">
    <source>
        <dbReference type="ARBA" id="ARBA00023242"/>
    </source>
</evidence>
<evidence type="ECO:0000256" key="2">
    <source>
        <dbReference type="ARBA" id="ARBA00004123"/>
    </source>
</evidence>
<keyword evidence="10" id="KW-0804">Transcription</keyword>
<evidence type="ECO:0000256" key="7">
    <source>
        <dbReference type="ARBA" id="ARBA00022833"/>
    </source>
</evidence>